<keyword evidence="6" id="KW-1185">Reference proteome</keyword>
<evidence type="ECO:0000256" key="4">
    <source>
        <dbReference type="SAM" id="MobiDB-lite"/>
    </source>
</evidence>
<dbReference type="GO" id="GO:0005737">
    <property type="term" value="C:cytoplasm"/>
    <property type="evidence" value="ECO:0007669"/>
    <property type="project" value="TreeGrafter"/>
</dbReference>
<comment type="similarity">
    <text evidence="1">Belongs to the TPD52 family.</text>
</comment>
<feature type="coiled-coil region" evidence="3">
    <location>
        <begin position="69"/>
        <end position="103"/>
    </location>
</feature>
<keyword evidence="2 3" id="KW-0175">Coiled coil</keyword>
<evidence type="ECO:0000313" key="5">
    <source>
        <dbReference type="Ensembl" id="ENSPKIP00000023115.1"/>
    </source>
</evidence>
<dbReference type="PANTHER" id="PTHR19307:SF12">
    <property type="entry name" value="TUMOR PROTEIN D52"/>
    <property type="match status" value="1"/>
</dbReference>
<dbReference type="PANTHER" id="PTHR19307">
    <property type="entry name" value="TUMOR PROTEIN D52"/>
    <property type="match status" value="1"/>
</dbReference>
<evidence type="ECO:0000256" key="3">
    <source>
        <dbReference type="SAM" id="Coils"/>
    </source>
</evidence>
<dbReference type="RefSeq" id="XP_023675861.1">
    <property type="nucleotide sequence ID" value="XM_023820093.2"/>
</dbReference>
<dbReference type="InterPro" id="IPR007327">
    <property type="entry name" value="TPD52"/>
</dbReference>
<evidence type="ECO:0000313" key="6">
    <source>
        <dbReference type="Proteomes" id="UP000261540"/>
    </source>
</evidence>
<dbReference type="GeneID" id="111848252"/>
<accession>A0A3B3RYX3</accession>
<sequence length="207" mass="22720">MDLADDYMSPFNFEQGVNTSYLYLSPTVSLTQAESPGSPLREAPRPPELGEDAISAVDTCDSTVALEDQEELHSQLAKVEDEIQALCQVLASKEKRVAEIKRKLGITPLNELKQTITRNWQEVTTSTAYKKTSESLSHAGERATAAYSSVGLAVSRTLEDVRNTAAFKSFEEKVEYLKTKMSLMTSTGPDLQDQDATRGPPSGEQPE</sequence>
<name>A0A3B3RYX3_9TELE</name>
<dbReference type="Pfam" id="PF04201">
    <property type="entry name" value="TPD52"/>
    <property type="match status" value="1"/>
</dbReference>
<dbReference type="Ensembl" id="ENSPKIT00000003792.1">
    <property type="protein sequence ID" value="ENSPKIP00000023115.1"/>
    <property type="gene ID" value="ENSPKIG00000006872.1"/>
</dbReference>
<dbReference type="CTD" id="7163"/>
<dbReference type="STRING" id="1676925.ENSPKIP00000023115"/>
<protein>
    <submittedName>
        <fullName evidence="5">Tumor protein D52</fullName>
    </submittedName>
</protein>
<dbReference type="Proteomes" id="UP000261540">
    <property type="component" value="Unplaced"/>
</dbReference>
<dbReference type="GO" id="GO:0030183">
    <property type="term" value="P:B cell differentiation"/>
    <property type="evidence" value="ECO:0007669"/>
    <property type="project" value="TreeGrafter"/>
</dbReference>
<evidence type="ECO:0000256" key="2">
    <source>
        <dbReference type="ARBA" id="ARBA00023054"/>
    </source>
</evidence>
<feature type="region of interest" description="Disordered" evidence="4">
    <location>
        <begin position="184"/>
        <end position="207"/>
    </location>
</feature>
<reference evidence="5" key="1">
    <citation type="submission" date="2025-08" db="UniProtKB">
        <authorList>
            <consortium name="Ensembl"/>
        </authorList>
    </citation>
    <scope>IDENTIFICATION</scope>
</reference>
<reference evidence="5" key="2">
    <citation type="submission" date="2025-09" db="UniProtKB">
        <authorList>
            <consortium name="Ensembl"/>
        </authorList>
    </citation>
    <scope>IDENTIFICATION</scope>
</reference>
<dbReference type="GO" id="GO:1902035">
    <property type="term" value="P:positive regulation of hematopoietic stem cell proliferation"/>
    <property type="evidence" value="ECO:0007669"/>
    <property type="project" value="Ensembl"/>
</dbReference>
<organism evidence="5 6">
    <name type="scientific">Paramormyrops kingsleyae</name>
    <dbReference type="NCBI Taxonomy" id="1676925"/>
    <lineage>
        <taxon>Eukaryota</taxon>
        <taxon>Metazoa</taxon>
        <taxon>Chordata</taxon>
        <taxon>Craniata</taxon>
        <taxon>Vertebrata</taxon>
        <taxon>Euteleostomi</taxon>
        <taxon>Actinopterygii</taxon>
        <taxon>Neopterygii</taxon>
        <taxon>Teleostei</taxon>
        <taxon>Osteoglossocephala</taxon>
        <taxon>Osteoglossomorpha</taxon>
        <taxon>Osteoglossiformes</taxon>
        <taxon>Mormyridae</taxon>
        <taxon>Paramormyrops</taxon>
    </lineage>
</organism>
<evidence type="ECO:0000256" key="1">
    <source>
        <dbReference type="ARBA" id="ARBA00005702"/>
    </source>
</evidence>
<proteinExistence type="inferred from homology"/>
<feature type="region of interest" description="Disordered" evidence="4">
    <location>
        <begin position="31"/>
        <end position="50"/>
    </location>
</feature>
<dbReference type="GeneTree" id="ENSGT00940000155294"/>
<dbReference type="AlphaFoldDB" id="A0A3B3RYX3"/>